<dbReference type="InterPro" id="IPR058922">
    <property type="entry name" value="WHD_DRP"/>
</dbReference>
<dbReference type="EMBL" id="CP126660">
    <property type="protein sequence ID" value="WKA02082.1"/>
    <property type="molecule type" value="Genomic_DNA"/>
</dbReference>
<dbReference type="Gene3D" id="3.80.10.10">
    <property type="entry name" value="Ribonuclease Inhibitor"/>
    <property type="match status" value="7"/>
</dbReference>
<evidence type="ECO:0000259" key="8">
    <source>
        <dbReference type="Pfam" id="PF23559"/>
    </source>
</evidence>
<dbReference type="Pfam" id="PF25019">
    <property type="entry name" value="LRR_R13L1-DRL21"/>
    <property type="match status" value="2"/>
</dbReference>
<evidence type="ECO:0000259" key="6">
    <source>
        <dbReference type="Pfam" id="PF00931"/>
    </source>
</evidence>
<dbReference type="PRINTS" id="PR00364">
    <property type="entry name" value="DISEASERSIST"/>
</dbReference>
<dbReference type="PANTHER" id="PTHR36766">
    <property type="entry name" value="PLANT BROAD-SPECTRUM MILDEW RESISTANCE PROTEIN RPW8"/>
    <property type="match status" value="1"/>
</dbReference>
<evidence type="ECO:0000256" key="2">
    <source>
        <dbReference type="ARBA" id="ARBA00022737"/>
    </source>
</evidence>
<dbReference type="Proteomes" id="UP001227230">
    <property type="component" value="Chromosome 13"/>
</dbReference>
<dbReference type="InterPro" id="IPR041118">
    <property type="entry name" value="Rx_N"/>
</dbReference>
<dbReference type="SUPFAM" id="SSF52058">
    <property type="entry name" value="L domain-like"/>
    <property type="match status" value="4"/>
</dbReference>
<name>A0ABY9D3Y8_VITVI</name>
<feature type="domain" description="Disease resistance protein winged helix" evidence="8">
    <location>
        <begin position="1047"/>
        <end position="1115"/>
    </location>
</feature>
<dbReference type="Gene3D" id="1.10.10.10">
    <property type="entry name" value="Winged helix-like DNA-binding domain superfamily/Winged helix DNA-binding domain"/>
    <property type="match status" value="1"/>
</dbReference>
<dbReference type="Gene3D" id="1.20.5.4130">
    <property type="match status" value="1"/>
</dbReference>
<dbReference type="Gene3D" id="3.40.50.300">
    <property type="entry name" value="P-loop containing nucleotide triphosphate hydrolases"/>
    <property type="match status" value="1"/>
</dbReference>
<organism evidence="10 11">
    <name type="scientific">Vitis vinifera</name>
    <name type="common">Grape</name>
    <dbReference type="NCBI Taxonomy" id="29760"/>
    <lineage>
        <taxon>Eukaryota</taxon>
        <taxon>Viridiplantae</taxon>
        <taxon>Streptophyta</taxon>
        <taxon>Embryophyta</taxon>
        <taxon>Tracheophyta</taxon>
        <taxon>Spermatophyta</taxon>
        <taxon>Magnoliopsida</taxon>
        <taxon>eudicotyledons</taxon>
        <taxon>Gunneridae</taxon>
        <taxon>Pentapetalae</taxon>
        <taxon>rosids</taxon>
        <taxon>Vitales</taxon>
        <taxon>Vitaceae</taxon>
        <taxon>Viteae</taxon>
        <taxon>Vitis</taxon>
    </lineage>
</organism>
<keyword evidence="5" id="KW-0067">ATP-binding</keyword>
<keyword evidence="3" id="KW-0547">Nucleotide-binding</keyword>
<keyword evidence="4" id="KW-0611">Plant defense</keyword>
<dbReference type="InterPro" id="IPR027417">
    <property type="entry name" value="P-loop_NTPase"/>
</dbReference>
<dbReference type="InterPro" id="IPR056789">
    <property type="entry name" value="LRR_R13L1-DRL21"/>
</dbReference>
<proteinExistence type="predicted"/>
<evidence type="ECO:0000256" key="3">
    <source>
        <dbReference type="ARBA" id="ARBA00022741"/>
    </source>
</evidence>
<dbReference type="InterPro" id="IPR036388">
    <property type="entry name" value="WH-like_DNA-bd_sf"/>
</dbReference>
<evidence type="ECO:0000313" key="11">
    <source>
        <dbReference type="Proteomes" id="UP001227230"/>
    </source>
</evidence>
<feature type="domain" description="R13L1/DRL21-like LRR repeat region" evidence="9">
    <location>
        <begin position="3"/>
        <end position="72"/>
    </location>
</feature>
<keyword evidence="1" id="KW-0433">Leucine-rich repeat</keyword>
<keyword evidence="2" id="KW-0677">Repeat</keyword>
<evidence type="ECO:0000313" key="10">
    <source>
        <dbReference type="EMBL" id="WKA02082.1"/>
    </source>
</evidence>
<dbReference type="CDD" id="cd14798">
    <property type="entry name" value="RX-CC_like"/>
    <property type="match status" value="1"/>
</dbReference>
<dbReference type="InterPro" id="IPR032675">
    <property type="entry name" value="LRR_dom_sf"/>
</dbReference>
<dbReference type="Pfam" id="PF23559">
    <property type="entry name" value="WHD_DRP"/>
    <property type="match status" value="1"/>
</dbReference>
<feature type="domain" description="NB-ARC" evidence="6">
    <location>
        <begin position="790"/>
        <end position="960"/>
    </location>
</feature>
<dbReference type="SUPFAM" id="SSF52047">
    <property type="entry name" value="RNI-like"/>
    <property type="match status" value="1"/>
</dbReference>
<keyword evidence="11" id="KW-1185">Reference proteome</keyword>
<dbReference type="Pfam" id="PF18052">
    <property type="entry name" value="Rx_N"/>
    <property type="match status" value="1"/>
</dbReference>
<reference evidence="10 11" key="1">
    <citation type="journal article" date="2023" name="Hortic Res">
        <title>The complete reference genome for grapevine (Vitis vinifera L.) genetics and breeding.</title>
        <authorList>
            <person name="Shi X."/>
            <person name="Cao S."/>
            <person name="Wang X."/>
            <person name="Huang S."/>
            <person name="Wang Y."/>
            <person name="Liu Z."/>
            <person name="Liu W."/>
            <person name="Leng X."/>
            <person name="Peng Y."/>
            <person name="Wang N."/>
            <person name="Wang Y."/>
            <person name="Ma Z."/>
            <person name="Xu X."/>
            <person name="Zhang F."/>
            <person name="Xue H."/>
            <person name="Zhong H."/>
            <person name="Wang Y."/>
            <person name="Zhang K."/>
            <person name="Velt A."/>
            <person name="Avia K."/>
            <person name="Holtgrawe D."/>
            <person name="Grimplet J."/>
            <person name="Matus J.T."/>
            <person name="Ware D."/>
            <person name="Wu X."/>
            <person name="Wang H."/>
            <person name="Liu C."/>
            <person name="Fang Y."/>
            <person name="Rustenholz C."/>
            <person name="Cheng Z."/>
            <person name="Xiao H."/>
            <person name="Zhou Y."/>
        </authorList>
    </citation>
    <scope>NUCLEOTIDE SEQUENCE [LARGE SCALE GENOMIC DNA]</scope>
    <source>
        <strain evidence="11">cv. Pinot noir / PN40024</strain>
        <tissue evidence="10">Leaf</tissue>
    </source>
</reference>
<evidence type="ECO:0000259" key="9">
    <source>
        <dbReference type="Pfam" id="PF25019"/>
    </source>
</evidence>
<feature type="domain" description="R13L1/DRL21-like LRR repeat region" evidence="9">
    <location>
        <begin position="1311"/>
        <end position="1437"/>
    </location>
</feature>
<evidence type="ECO:0000256" key="4">
    <source>
        <dbReference type="ARBA" id="ARBA00022821"/>
    </source>
</evidence>
<accession>A0ABY9D3Y8</accession>
<evidence type="ECO:0000259" key="7">
    <source>
        <dbReference type="Pfam" id="PF18052"/>
    </source>
</evidence>
<dbReference type="Pfam" id="PF00931">
    <property type="entry name" value="NB-ARC"/>
    <property type="match status" value="1"/>
</dbReference>
<evidence type="ECO:0008006" key="12">
    <source>
        <dbReference type="Google" id="ProtNLM"/>
    </source>
</evidence>
<sequence length="1952" mass="220241">MNETLVLEWLQPHRNLEKLTIAFYGGPNFPSWIKDPSFPLMTHLVLKNCKTCTSLPSLGQLSLLKNLHIEGMSEVRTIDEEFYGGIVQPFPSLELLKFKNMPTWEDWFFPDADEEVEPFPFLRELTIRRCSKLGIQLPDCLPSLVKLDIFGCPNLKVPFSGFASLCELSLEECKGLVFRSGVDNCLETLAIGRCHWLVTLEEQMLPCKLKILKIQDCANLEKLPNGLRSLISLQELKLERCPKLVSFPEAALSPLLRSVVLQNCPSLICFPNGELPATTLKHLRVEDCENLESLPEEMMHHKSSSTVGKNTCCLEKLWIKNCSSLKFFPAGELPSTLELLCIWGCANLESISEKMSSNGTALEYLDIRGYPNLKILPECLTSLKELHIEDCGGLECFPKRGLSTPNLRHFRIWRCVNLRSLPQQMKNLTSVHTLGIRGCPGVESFPEGGLPPNLTSLYVGWCQNLKTPISEWGLLTLTCFSELTICSMLPNMVSFSDEECLLPPSLTYLYISDLKSLTSLALQNLVSLTELDSEGYCLVEMWQEAQGEDNRRSLTEVTHWVLANSFPANVTANFHSKFMGFWLDKDVAERVPLINPLLPTRKEKKNMAGFVGEAVLSGFIQKLVDMVASPELWKYAREEQVDSELNEWKKILMKIYAVLHDAEDKQMTNPLVKMWLHDLRDLAYDLEDILDDFATQALRRNLIVAQPQPPTGTVRSILSYVSTSLTLSAAWSNLSMGSKIEEITARLQDISAQKKHLDLRDVSAGWSGRKRLRRLPSTSLVIESRIYGRETDKAAILAMLLKDDPSDDEVCVIPIVGMGGIGKTTLAQLAFNDDKVKDHFDLRAWVCVSDDFDVLRVTKTILQSLSPHTRYANNLNLLQIELREKLYRKKFLLILDDVWNENFDEWDILCMPMRAGASGSKLIVTTRNKGVVSVTGTCSAYPLQELSYDDCLSLFTRQALGARNFDAYPHLKEVGEEIVRRCKGLPLAAKALGGMLRNQLNRRAWEDILTSKIWDLPEEKSHILPALKLSYHHLPSHLKRCFAYCSIFPKDYEFHKDELILLWMAEGFLQQTKGDNQPEKLGCEYFDDLFSRSFFQQSTQNSSQFLMHDLINDLAQSISGDICYNFDDELENNKQSTAVSEKARHLSFNRQRYEMMRKFEAFHKAKCLRTLVALPLTTFSTYFISSKVLDDLLKEMKCLRVLSLSGYFISEMLPNSIGGLKHLRYLNLSDSLMNRLPDSVGHLYNLQTLILRNCYRLVELPMGIGGLINLRHVDISGAVQLQEMPPQMGNLTNLQTLSDFIVGKGSRSGVKELKNLLGLQGKLSISGLHNVVDIQDARSVNLQKKQNIKELTLKWSSDFGESRNKMNERLVLEWLQPHRNLEKLTIAFYGGPNFPSWIKNPSFPLMTHLVLKNCKICTSLPALGQLSLLKNLHIEGMSEVRTIDEDFYGGIVKSFPSLEFLKFENMPTWKDWFFPDADEQVGPFPFLRELTIRRCSKLGIQLPDCLPSLVKLDIFGCPNLKVPFSGFASLGELSLEECEGVVFRSGVGSCLETLAIGRCHWLVTLEEQMLPCKLKILKIQDCANLEELPNGLQSLISLQELKLERCPKLISFPEAALSPLLRSLVLQNCPSLICFPNGELPTTLKHMRVEDCENLESLPEGMMHHKSSSTVSKNTCCLEKLWIKNCASLKFFPTGELPSTLELLCIWGCANLESISEKMLPNGTALEYLDIRGYPNLKILPECLTSLKELHIDDCGGQECFPKRGLSTPNLMHLRIWRCVNLRSLPQQMKNLTSVHTLSIWGCPGVESFPEGGLPPNLTSLYVGLCQNLKTPISEWGLLTLTSLSELSICGVFPNMASFSDEECLLPPSLTYLFISELESLTSLALQNPMSLTELGIECCCKLSSLELPATLGRLEITGCPIIKESCLKEKGGYWPNFSHIPCIQIDGSYIH</sequence>
<evidence type="ECO:0000256" key="1">
    <source>
        <dbReference type="ARBA" id="ARBA00022614"/>
    </source>
</evidence>
<evidence type="ECO:0000256" key="5">
    <source>
        <dbReference type="ARBA" id="ARBA00022840"/>
    </source>
</evidence>
<dbReference type="PANTHER" id="PTHR36766:SF51">
    <property type="entry name" value="DISEASE RESISTANCE RPP13-LIKE PROTEIN 1"/>
    <property type="match status" value="1"/>
</dbReference>
<dbReference type="SUPFAM" id="SSF52540">
    <property type="entry name" value="P-loop containing nucleoside triphosphate hydrolases"/>
    <property type="match status" value="1"/>
</dbReference>
<feature type="domain" description="Disease resistance N-terminal" evidence="7">
    <location>
        <begin position="615"/>
        <end position="701"/>
    </location>
</feature>
<gene>
    <name evidence="10" type="ORF">VitviT2T_020314</name>
</gene>
<dbReference type="InterPro" id="IPR002182">
    <property type="entry name" value="NB-ARC"/>
</dbReference>
<dbReference type="InterPro" id="IPR038005">
    <property type="entry name" value="RX-like_CC"/>
</dbReference>
<protein>
    <recommendedName>
        <fullName evidence="12">Disease resistance RPP13-like protein 1</fullName>
    </recommendedName>
</protein>